<feature type="active site" description="Tele-phosphohistidine intermediate" evidence="3">
    <location>
        <position position="223"/>
    </location>
</feature>
<accession>A0A7S0HA45</accession>
<feature type="binding site" evidence="4">
    <location>
        <begin position="222"/>
        <end position="229"/>
    </location>
    <ligand>
        <name>substrate</name>
    </ligand>
</feature>
<evidence type="ECO:0000313" key="6">
    <source>
        <dbReference type="EMBL" id="CAD8465001.1"/>
    </source>
</evidence>
<dbReference type="InterPro" id="IPR013078">
    <property type="entry name" value="His_Pase_superF_clade-1"/>
</dbReference>
<dbReference type="CDD" id="cd07067">
    <property type="entry name" value="HP_PGM_like"/>
    <property type="match status" value="1"/>
</dbReference>
<feature type="domain" description="6-phosphofructo-2-kinase" evidence="5">
    <location>
        <begin position="1"/>
        <end position="214"/>
    </location>
</feature>
<feature type="binding site" evidence="4">
    <location>
        <position position="282"/>
    </location>
    <ligand>
        <name>substrate</name>
    </ligand>
</feature>
<proteinExistence type="predicted"/>
<dbReference type="GO" id="GO:0005829">
    <property type="term" value="C:cytosol"/>
    <property type="evidence" value="ECO:0007669"/>
    <property type="project" value="TreeGrafter"/>
</dbReference>
<dbReference type="Gene3D" id="3.40.50.300">
    <property type="entry name" value="P-loop containing nucleotide triphosphate hydrolases"/>
    <property type="match status" value="1"/>
</dbReference>
<dbReference type="GO" id="GO:0006000">
    <property type="term" value="P:fructose metabolic process"/>
    <property type="evidence" value="ECO:0007669"/>
    <property type="project" value="InterPro"/>
</dbReference>
<dbReference type="InterPro" id="IPR029033">
    <property type="entry name" value="His_PPase_superfam"/>
</dbReference>
<evidence type="ECO:0000256" key="4">
    <source>
        <dbReference type="PIRSR" id="PIRSR613078-2"/>
    </source>
</evidence>
<feature type="active site" description="Proton donor/acceptor" evidence="3">
    <location>
        <position position="312"/>
    </location>
</feature>
<dbReference type="SMART" id="SM00855">
    <property type="entry name" value="PGAM"/>
    <property type="match status" value="1"/>
</dbReference>
<dbReference type="GO" id="GO:0005524">
    <property type="term" value="F:ATP binding"/>
    <property type="evidence" value="ECO:0007669"/>
    <property type="project" value="UniProtKB-KW"/>
</dbReference>
<keyword evidence="1" id="KW-0547">Nucleotide-binding</keyword>
<evidence type="ECO:0000256" key="2">
    <source>
        <dbReference type="ARBA" id="ARBA00022840"/>
    </source>
</evidence>
<dbReference type="PIRSF" id="PIRSF000709">
    <property type="entry name" value="6PFK_2-Ptase"/>
    <property type="match status" value="1"/>
</dbReference>
<dbReference type="InterPro" id="IPR013079">
    <property type="entry name" value="6Phosfructo_kin"/>
</dbReference>
<dbReference type="EMBL" id="HBEM01035026">
    <property type="protein sequence ID" value="CAD8465001.1"/>
    <property type="molecule type" value="Transcribed_RNA"/>
</dbReference>
<gene>
    <name evidence="6" type="ORF">LAMO00422_LOCUS23968</name>
</gene>
<dbReference type="AlphaFoldDB" id="A0A7S0HA45"/>
<evidence type="ECO:0000256" key="1">
    <source>
        <dbReference type="ARBA" id="ARBA00022741"/>
    </source>
</evidence>
<evidence type="ECO:0000259" key="5">
    <source>
        <dbReference type="Pfam" id="PF01591"/>
    </source>
</evidence>
<dbReference type="Pfam" id="PF01591">
    <property type="entry name" value="6PF2K"/>
    <property type="match status" value="1"/>
</dbReference>
<reference evidence="6" key="1">
    <citation type="submission" date="2021-01" db="EMBL/GenBank/DDBJ databases">
        <authorList>
            <person name="Corre E."/>
            <person name="Pelletier E."/>
            <person name="Niang G."/>
            <person name="Scheremetjew M."/>
            <person name="Finn R."/>
            <person name="Kale V."/>
            <person name="Holt S."/>
            <person name="Cochrane G."/>
            <person name="Meng A."/>
            <person name="Brown T."/>
            <person name="Cohen L."/>
        </authorList>
    </citation>
    <scope>NUCLEOTIDE SEQUENCE</scope>
    <source>
        <strain evidence="6">CCMP2058</strain>
    </source>
</reference>
<dbReference type="SUPFAM" id="SSF53254">
    <property type="entry name" value="Phosphoglycerate mutase-like"/>
    <property type="match status" value="1"/>
</dbReference>
<dbReference type="PANTHER" id="PTHR10606">
    <property type="entry name" value="6-PHOSPHOFRUCTO-2-KINASE/FRUCTOSE-2,6-BISPHOSPHATASE"/>
    <property type="match status" value="1"/>
</dbReference>
<dbReference type="SUPFAM" id="SSF52540">
    <property type="entry name" value="P-loop containing nucleoside triphosphate hydrolases"/>
    <property type="match status" value="1"/>
</dbReference>
<dbReference type="GO" id="GO:0006003">
    <property type="term" value="P:fructose 2,6-bisphosphate metabolic process"/>
    <property type="evidence" value="ECO:0007669"/>
    <property type="project" value="InterPro"/>
</dbReference>
<dbReference type="GO" id="GO:0004331">
    <property type="term" value="F:fructose-2,6-bisphosphate 2-phosphatase activity"/>
    <property type="evidence" value="ECO:0007669"/>
    <property type="project" value="TreeGrafter"/>
</dbReference>
<dbReference type="InterPro" id="IPR027417">
    <property type="entry name" value="P-loop_NTPase"/>
</dbReference>
<organism evidence="6">
    <name type="scientific">Amorphochlora amoebiformis</name>
    <dbReference type="NCBI Taxonomy" id="1561963"/>
    <lineage>
        <taxon>Eukaryota</taxon>
        <taxon>Sar</taxon>
        <taxon>Rhizaria</taxon>
        <taxon>Cercozoa</taxon>
        <taxon>Chlorarachniophyceae</taxon>
        <taxon>Amorphochlora</taxon>
    </lineage>
</organism>
<dbReference type="Pfam" id="PF00300">
    <property type="entry name" value="His_Phos_1"/>
    <property type="match status" value="1"/>
</dbReference>
<dbReference type="Gene3D" id="3.40.50.1240">
    <property type="entry name" value="Phosphoglycerate mutase-like"/>
    <property type="match status" value="1"/>
</dbReference>
<sequence length="447" mass="51730">MVGLPARGKTYVAHKIKHYFEFFHSAPTAVFNAGQTRRRLLGAKHSHNFFDPKNEKGVQLREDMAKRTLKDLVEWLKEKNKNDALGRVAIYDATNNTRKRRKWIVEQLSPVLQSRRHLIFIETICEDKKLVEHNIRSAKLTMPDYAGLTEEQAILDFKKRIEHYSISYEPLDDKHDDTLSYIKMYNGGDCLTMNRIKGNLPGRLVTLLMNLHTYTRPIYLSRHGKSLYNVQGRIGGDSHLSKEGVNYAKVLAKYVENKILTSTENPEINAKHARLYTSTMQRSIQTTKFIKHNVQKDGWVTMRPRRLAALDELYAGKFDGMSQQDIAEQAPEETKRRDKDKLNYRYPRGESYSDAIERVQLVALQLERHRDPVLVVAHNGIIRILYAYFKGLSREMAPHVKVPFDTVIKLVPKPYNCEETRNVLLKPEFISSSRSDTTADRVKSKSE</sequence>
<protein>
    <recommendedName>
        <fullName evidence="5">6-phosphofructo-2-kinase domain-containing protein</fullName>
    </recommendedName>
</protein>
<evidence type="ECO:0000256" key="3">
    <source>
        <dbReference type="PIRSR" id="PIRSR613078-1"/>
    </source>
</evidence>
<dbReference type="PANTHER" id="PTHR10606:SF44">
    <property type="entry name" value="6-PHOSPHOFRUCTO 2-KINASE_FRUCTOSE 2,6-BISPHOSPHATASE LONG FORM"/>
    <property type="match status" value="1"/>
</dbReference>
<keyword evidence="2" id="KW-0067">ATP-binding</keyword>
<dbReference type="InterPro" id="IPR003094">
    <property type="entry name" value="6Pfruct_kin"/>
</dbReference>
<name>A0A7S0HA45_9EUKA</name>
<dbReference type="PRINTS" id="PR00991">
    <property type="entry name" value="6PFRUCTKNASE"/>
</dbReference>
<dbReference type="FunFam" id="3.40.50.300:FF:000644">
    <property type="entry name" value="GpmB, Fructose-2,6-bisphosphatase"/>
    <property type="match status" value="1"/>
</dbReference>
<dbReference type="GO" id="GO:0003873">
    <property type="term" value="F:6-phosphofructo-2-kinase activity"/>
    <property type="evidence" value="ECO:0007669"/>
    <property type="project" value="InterPro"/>
</dbReference>